<comment type="caution">
    <text evidence="8">The sequence shown here is derived from an EMBL/GenBank/DDBJ whole genome shotgun (WGS) entry which is preliminary data.</text>
</comment>
<feature type="transmembrane region" description="Helical" evidence="6">
    <location>
        <begin position="164"/>
        <end position="184"/>
    </location>
</feature>
<dbReference type="PANTHER" id="PTHR23523:SF2">
    <property type="entry name" value="2-NITROIMIDAZOLE TRANSPORTER"/>
    <property type="match status" value="1"/>
</dbReference>
<feature type="transmembrane region" description="Helical" evidence="6">
    <location>
        <begin position="297"/>
        <end position="317"/>
    </location>
</feature>
<keyword evidence="5 6" id="KW-0472">Membrane</keyword>
<dbReference type="Proteomes" id="UP000656813">
    <property type="component" value="Unassembled WGS sequence"/>
</dbReference>
<dbReference type="RefSeq" id="WP_188496498.1">
    <property type="nucleotide sequence ID" value="NZ_BMFV01000006.1"/>
</dbReference>
<evidence type="ECO:0000256" key="1">
    <source>
        <dbReference type="ARBA" id="ARBA00004651"/>
    </source>
</evidence>
<keyword evidence="3 6" id="KW-0812">Transmembrane</keyword>
<feature type="transmembrane region" description="Helical" evidence="6">
    <location>
        <begin position="98"/>
        <end position="121"/>
    </location>
</feature>
<feature type="transmembrane region" description="Helical" evidence="6">
    <location>
        <begin position="329"/>
        <end position="353"/>
    </location>
</feature>
<dbReference type="InterPro" id="IPR036259">
    <property type="entry name" value="MFS_trans_sf"/>
</dbReference>
<feature type="transmembrane region" description="Helical" evidence="6">
    <location>
        <begin position="133"/>
        <end position="152"/>
    </location>
</feature>
<feature type="transmembrane region" description="Helical" evidence="6">
    <location>
        <begin position="273"/>
        <end position="291"/>
    </location>
</feature>
<keyword evidence="4 6" id="KW-1133">Transmembrane helix</keyword>
<evidence type="ECO:0000256" key="2">
    <source>
        <dbReference type="ARBA" id="ARBA00022448"/>
    </source>
</evidence>
<evidence type="ECO:0000313" key="9">
    <source>
        <dbReference type="Proteomes" id="UP000656813"/>
    </source>
</evidence>
<evidence type="ECO:0000313" key="8">
    <source>
        <dbReference type="EMBL" id="GGH78538.1"/>
    </source>
</evidence>
<organism evidence="8 9">
    <name type="scientific">Pullulanibacillus pueri</name>
    <dbReference type="NCBI Taxonomy" id="1437324"/>
    <lineage>
        <taxon>Bacteria</taxon>
        <taxon>Bacillati</taxon>
        <taxon>Bacillota</taxon>
        <taxon>Bacilli</taxon>
        <taxon>Bacillales</taxon>
        <taxon>Sporolactobacillaceae</taxon>
        <taxon>Pullulanibacillus</taxon>
    </lineage>
</organism>
<keyword evidence="2" id="KW-0813">Transport</keyword>
<dbReference type="PANTHER" id="PTHR23523">
    <property type="match status" value="1"/>
</dbReference>
<protein>
    <submittedName>
        <fullName evidence="8">Putative transporter YycB</fullName>
    </submittedName>
</protein>
<dbReference type="Pfam" id="PF07690">
    <property type="entry name" value="MFS_1"/>
    <property type="match status" value="1"/>
</dbReference>
<feature type="transmembrane region" description="Helical" evidence="6">
    <location>
        <begin position="242"/>
        <end position="266"/>
    </location>
</feature>
<reference evidence="8" key="1">
    <citation type="journal article" date="2014" name="Int. J. Syst. Evol. Microbiol.">
        <title>Complete genome sequence of Corynebacterium casei LMG S-19264T (=DSM 44701T), isolated from a smear-ripened cheese.</title>
        <authorList>
            <consortium name="US DOE Joint Genome Institute (JGI-PGF)"/>
            <person name="Walter F."/>
            <person name="Albersmeier A."/>
            <person name="Kalinowski J."/>
            <person name="Ruckert C."/>
        </authorList>
    </citation>
    <scope>NUCLEOTIDE SEQUENCE</scope>
    <source>
        <strain evidence="8">CGMCC 1.12777</strain>
    </source>
</reference>
<dbReference type="PROSITE" id="PS50850">
    <property type="entry name" value="MFS"/>
    <property type="match status" value="1"/>
</dbReference>
<dbReference type="InterPro" id="IPR020846">
    <property type="entry name" value="MFS_dom"/>
</dbReference>
<dbReference type="InterPro" id="IPR011701">
    <property type="entry name" value="MFS"/>
</dbReference>
<name>A0A8J2ZTZ6_9BACL</name>
<dbReference type="SUPFAM" id="SSF103473">
    <property type="entry name" value="MFS general substrate transporter"/>
    <property type="match status" value="1"/>
</dbReference>
<sequence>MKKPITIFLVMALFFAALNLRPAINSIGPLLQALQKDLGMSASVASLLTTIPVLCMGIFSPVAVKLGSRWGIERVLGWSLFVIGIGTILRFFTTSTTFLLITAFLAGLGIAAMGPLLPGFIKRYFPHQVPTMISVYTVALTLGAALASGLSVPLENGFGSWKGALGIWALLAFIALPIWWFFVLRHREKGTGKASLSQSSKLPWGNKKAWLLTLSFGLMAMIFYSVTAWLPPIIQGLGYSKIYAGNALTLFAFIQIPVSLLLPLLLKRLPSRLLWLLISSVIEIVGFVMILLSIQPIIAAALIGIGAGALFSLNLLLPIDATTNGQEAASWSAMAQAVGYVIGALGPIILGWIQDATGSFFSAVIGLIIIILIMICVQCVAVPRKQHQQSESN</sequence>
<evidence type="ECO:0000256" key="6">
    <source>
        <dbReference type="SAM" id="Phobius"/>
    </source>
</evidence>
<comment type="subcellular location">
    <subcellularLocation>
        <location evidence="1">Cell membrane</location>
        <topology evidence="1">Multi-pass membrane protein</topology>
    </subcellularLocation>
</comment>
<dbReference type="EMBL" id="BMFV01000006">
    <property type="protein sequence ID" value="GGH78538.1"/>
    <property type="molecule type" value="Genomic_DNA"/>
</dbReference>
<feature type="transmembrane region" description="Helical" evidence="6">
    <location>
        <begin position="359"/>
        <end position="382"/>
    </location>
</feature>
<keyword evidence="9" id="KW-1185">Reference proteome</keyword>
<feature type="transmembrane region" description="Helical" evidence="6">
    <location>
        <begin position="75"/>
        <end position="92"/>
    </location>
</feature>
<dbReference type="GO" id="GO:0005886">
    <property type="term" value="C:plasma membrane"/>
    <property type="evidence" value="ECO:0007669"/>
    <property type="project" value="UniProtKB-SubCell"/>
</dbReference>
<feature type="transmembrane region" description="Helical" evidence="6">
    <location>
        <begin position="38"/>
        <end position="63"/>
    </location>
</feature>
<dbReference type="Gene3D" id="1.20.1250.20">
    <property type="entry name" value="MFS general substrate transporter like domains"/>
    <property type="match status" value="2"/>
</dbReference>
<proteinExistence type="predicted"/>
<evidence type="ECO:0000256" key="4">
    <source>
        <dbReference type="ARBA" id="ARBA00022989"/>
    </source>
</evidence>
<accession>A0A8J2ZTZ6</accession>
<evidence type="ECO:0000256" key="5">
    <source>
        <dbReference type="ARBA" id="ARBA00023136"/>
    </source>
</evidence>
<feature type="transmembrane region" description="Helical" evidence="6">
    <location>
        <begin position="209"/>
        <end position="230"/>
    </location>
</feature>
<feature type="domain" description="Major facilitator superfamily (MFS) profile" evidence="7">
    <location>
        <begin position="5"/>
        <end position="386"/>
    </location>
</feature>
<reference evidence="8" key="2">
    <citation type="submission" date="2020-09" db="EMBL/GenBank/DDBJ databases">
        <authorList>
            <person name="Sun Q."/>
            <person name="Zhou Y."/>
        </authorList>
    </citation>
    <scope>NUCLEOTIDE SEQUENCE</scope>
    <source>
        <strain evidence="8">CGMCC 1.12777</strain>
    </source>
</reference>
<dbReference type="AlphaFoldDB" id="A0A8J2ZTZ6"/>
<dbReference type="InterPro" id="IPR052524">
    <property type="entry name" value="MFS_Cyanate_Porter"/>
</dbReference>
<dbReference type="GO" id="GO:0022857">
    <property type="term" value="F:transmembrane transporter activity"/>
    <property type="evidence" value="ECO:0007669"/>
    <property type="project" value="InterPro"/>
</dbReference>
<evidence type="ECO:0000259" key="7">
    <source>
        <dbReference type="PROSITE" id="PS50850"/>
    </source>
</evidence>
<evidence type="ECO:0000256" key="3">
    <source>
        <dbReference type="ARBA" id="ARBA00022692"/>
    </source>
</evidence>
<gene>
    <name evidence="8" type="primary">yycB</name>
    <name evidence="8" type="ORF">GCM10007096_12120</name>
</gene>